<keyword evidence="9" id="KW-1133">Transmembrane helix</keyword>
<proteinExistence type="predicted"/>
<evidence type="ECO:0000256" key="8">
    <source>
        <dbReference type="ARBA" id="ARBA00049902"/>
    </source>
</evidence>
<dbReference type="InterPro" id="IPR001264">
    <property type="entry name" value="Glyco_trans_51"/>
</dbReference>
<sequence length="859" mass="88534">MPAQKHRPLGVLRALCGFVGLSVVAGLLVTVMVTPLMAVTGVTASNAIGIFDSLPEFIEIGDQPQKNEIFAINGVNADGTYSYERIAQVYDQNREEVTAEEVSPFLRDATIAGEDRRFYDHGGVDLQGVLRAAVGNATGTSQSGASTLSMQLVKNIAIQAALQQPTAEARKAGIDAAQAGTPDRKIREMKLAIGLEKRYTKEQILLAYLNIAGFGGNNYGVEAAAQRYYGVSALDVTLAQAASLIAIVQEPGARGLDDPANHAANLERRDVILRNMFVEKMITREQLDEALAVPVDPTTVVLAPYANGCIAAHPYARFFCDYVTTLVPELETLGSSPAERAEAWKIGGFTVYTTLDLRLQTAAQDAVAARAPAAEARFALGASAVSVQPGTGRILAMAQNTGFDNTAVGGGPGTTSVNYNTDRPNGGSRGFQIGSTYKVFTLINWLQSGHGLNEVVDGNGRTVQQAAFANSCPNSANGGGVEDGPFGGPWPFKNSSGERGSRTVMDATAASINGAYVSMGLQLDQCETKRIATALGVHPANDVDDPATTDIVENRLGSNPSAIIGTNVIAPLTMAAAYAGIANHGTYCAPVAIDRMTDSAGQSVAGQAQRCSAAIDPEVAATTVHALANAMKRYAVNPKDGVPIFGKTGTTDDFDQTWLMSSTTAVTTAVWFGNVSGKFAVTRYPGGINNRHLIAKPINAAANALYPGAAFDAPAPKLISGTGATLPDLVGGTVDNARSILGGFGLGYTDGGQADSMLPAGVVAVTTPGAGAVLSRGQAVTVVTSNGALRLVPDVTSVDPSAAAATLAAAGFTSVARTCVAVGDNAPGGLGLVVSSNPAAGAAVRASDEVRLAVGATRC</sequence>
<evidence type="ECO:0000256" key="6">
    <source>
        <dbReference type="ARBA" id="ARBA00023268"/>
    </source>
</evidence>
<evidence type="ECO:0000256" key="2">
    <source>
        <dbReference type="ARBA" id="ARBA00022670"/>
    </source>
</evidence>
<evidence type="ECO:0000313" key="12">
    <source>
        <dbReference type="Proteomes" id="UP001549257"/>
    </source>
</evidence>
<dbReference type="Pfam" id="PF00905">
    <property type="entry name" value="Transpeptidase"/>
    <property type="match status" value="1"/>
</dbReference>
<feature type="domain" description="PASTA" evidence="10">
    <location>
        <begin position="720"/>
        <end position="786"/>
    </location>
</feature>
<evidence type="ECO:0000256" key="9">
    <source>
        <dbReference type="SAM" id="Phobius"/>
    </source>
</evidence>
<organism evidence="11 12">
    <name type="scientific">Conyzicola nivalis</name>
    <dbReference type="NCBI Taxonomy" id="1477021"/>
    <lineage>
        <taxon>Bacteria</taxon>
        <taxon>Bacillati</taxon>
        <taxon>Actinomycetota</taxon>
        <taxon>Actinomycetes</taxon>
        <taxon>Micrococcales</taxon>
        <taxon>Microbacteriaceae</taxon>
        <taxon>Conyzicola</taxon>
    </lineage>
</organism>
<keyword evidence="3" id="KW-0328">Glycosyltransferase</keyword>
<dbReference type="InterPro" id="IPR001460">
    <property type="entry name" value="PCN-bd_Tpept"/>
</dbReference>
<gene>
    <name evidence="11" type="ORF">ABIE21_002391</name>
</gene>
<dbReference type="PANTHER" id="PTHR32282">
    <property type="entry name" value="BINDING PROTEIN TRANSPEPTIDASE, PUTATIVE-RELATED"/>
    <property type="match status" value="1"/>
</dbReference>
<keyword evidence="4" id="KW-0808">Transferase</keyword>
<dbReference type="GO" id="GO:0004180">
    <property type="term" value="F:carboxypeptidase activity"/>
    <property type="evidence" value="ECO:0007669"/>
    <property type="project" value="UniProtKB-KW"/>
</dbReference>
<dbReference type="Gene3D" id="3.30.10.20">
    <property type="match status" value="2"/>
</dbReference>
<dbReference type="SUPFAM" id="SSF53955">
    <property type="entry name" value="Lysozyme-like"/>
    <property type="match status" value="1"/>
</dbReference>
<evidence type="ECO:0000256" key="5">
    <source>
        <dbReference type="ARBA" id="ARBA00022801"/>
    </source>
</evidence>
<dbReference type="InterPro" id="IPR005543">
    <property type="entry name" value="PASTA_dom"/>
</dbReference>
<accession>A0ABV2QPB5</accession>
<dbReference type="PROSITE" id="PS51178">
    <property type="entry name" value="PASTA"/>
    <property type="match status" value="2"/>
</dbReference>
<dbReference type="InterPro" id="IPR050396">
    <property type="entry name" value="Glycosyltr_51/Transpeptidase"/>
</dbReference>
<keyword evidence="2" id="KW-0645">Protease</keyword>
<feature type="transmembrane region" description="Helical" evidence="9">
    <location>
        <begin position="12"/>
        <end position="38"/>
    </location>
</feature>
<comment type="catalytic activity">
    <reaction evidence="7">
        <text>Preferential cleavage: (Ac)2-L-Lys-D-Ala-|-D-Ala. Also transpeptidation of peptidyl-alanyl moieties that are N-acyl substituents of D-alanine.</text>
        <dbReference type="EC" id="3.4.16.4"/>
    </reaction>
</comment>
<evidence type="ECO:0000259" key="10">
    <source>
        <dbReference type="PROSITE" id="PS51178"/>
    </source>
</evidence>
<dbReference type="InterPro" id="IPR023346">
    <property type="entry name" value="Lysozyme-like_dom_sf"/>
</dbReference>
<comment type="caution">
    <text evidence="11">The sequence shown here is derived from an EMBL/GenBank/DDBJ whole genome shotgun (WGS) entry which is preliminary data.</text>
</comment>
<dbReference type="InterPro" id="IPR036950">
    <property type="entry name" value="PBP_transglycosylase"/>
</dbReference>
<dbReference type="Pfam" id="PF00912">
    <property type="entry name" value="Transgly"/>
    <property type="match status" value="1"/>
</dbReference>
<comment type="catalytic activity">
    <reaction evidence="8">
        <text>[GlcNAc-(1-&gt;4)-Mur2Ac(oyl-L-Ala-gamma-D-Glu-L-Lys-D-Ala-D-Ala)](n)-di-trans,octa-cis-undecaprenyl diphosphate + beta-D-GlcNAc-(1-&gt;4)-Mur2Ac(oyl-L-Ala-gamma-D-Glu-L-Lys-D-Ala-D-Ala)-di-trans,octa-cis-undecaprenyl diphosphate = [GlcNAc-(1-&gt;4)-Mur2Ac(oyl-L-Ala-gamma-D-Glu-L-Lys-D-Ala-D-Ala)](n+1)-di-trans,octa-cis-undecaprenyl diphosphate + di-trans,octa-cis-undecaprenyl diphosphate + H(+)</text>
        <dbReference type="Rhea" id="RHEA:23708"/>
        <dbReference type="Rhea" id="RHEA-COMP:9602"/>
        <dbReference type="Rhea" id="RHEA-COMP:9603"/>
        <dbReference type="ChEBI" id="CHEBI:15378"/>
        <dbReference type="ChEBI" id="CHEBI:58405"/>
        <dbReference type="ChEBI" id="CHEBI:60033"/>
        <dbReference type="ChEBI" id="CHEBI:78435"/>
        <dbReference type="EC" id="2.4.99.28"/>
    </reaction>
</comment>
<keyword evidence="9" id="KW-0812">Transmembrane</keyword>
<evidence type="ECO:0000256" key="7">
    <source>
        <dbReference type="ARBA" id="ARBA00034000"/>
    </source>
</evidence>
<dbReference type="InterPro" id="IPR012338">
    <property type="entry name" value="Beta-lactam/transpept-like"/>
</dbReference>
<dbReference type="Gene3D" id="3.40.710.10">
    <property type="entry name" value="DD-peptidase/beta-lactamase superfamily"/>
    <property type="match status" value="1"/>
</dbReference>
<dbReference type="RefSeq" id="WP_354025035.1">
    <property type="nucleotide sequence ID" value="NZ_JBEPSJ010000002.1"/>
</dbReference>
<keyword evidence="6" id="KW-0511">Multifunctional enzyme</keyword>
<evidence type="ECO:0000256" key="3">
    <source>
        <dbReference type="ARBA" id="ARBA00022676"/>
    </source>
</evidence>
<dbReference type="SMART" id="SM00740">
    <property type="entry name" value="PASTA"/>
    <property type="match status" value="2"/>
</dbReference>
<keyword evidence="9" id="KW-0472">Membrane</keyword>
<keyword evidence="12" id="KW-1185">Reference proteome</keyword>
<evidence type="ECO:0000256" key="1">
    <source>
        <dbReference type="ARBA" id="ARBA00022645"/>
    </source>
</evidence>
<evidence type="ECO:0000256" key="4">
    <source>
        <dbReference type="ARBA" id="ARBA00022679"/>
    </source>
</evidence>
<name>A0ABV2QPB5_9MICO</name>
<dbReference type="EMBL" id="JBEPSJ010000002">
    <property type="protein sequence ID" value="MET4582881.1"/>
    <property type="molecule type" value="Genomic_DNA"/>
</dbReference>
<feature type="domain" description="PASTA" evidence="10">
    <location>
        <begin position="787"/>
        <end position="856"/>
    </location>
</feature>
<protein>
    <submittedName>
        <fullName evidence="11">Membrane peptidoglycan carboxypeptidase</fullName>
    </submittedName>
</protein>
<keyword evidence="1 11" id="KW-0121">Carboxypeptidase</keyword>
<dbReference type="Pfam" id="PF03793">
    <property type="entry name" value="PASTA"/>
    <property type="match status" value="2"/>
</dbReference>
<dbReference type="Gene3D" id="1.10.3810.10">
    <property type="entry name" value="Biosynthetic peptidoglycan transglycosylase-like"/>
    <property type="match status" value="1"/>
</dbReference>
<evidence type="ECO:0000313" key="11">
    <source>
        <dbReference type="EMBL" id="MET4582881.1"/>
    </source>
</evidence>
<dbReference type="PANTHER" id="PTHR32282:SF33">
    <property type="entry name" value="PEPTIDOGLYCAN GLYCOSYLTRANSFERASE"/>
    <property type="match status" value="1"/>
</dbReference>
<reference evidence="11 12" key="1">
    <citation type="submission" date="2024-06" db="EMBL/GenBank/DDBJ databases">
        <title>Sorghum-associated microbial communities from plants grown in Nebraska, USA.</title>
        <authorList>
            <person name="Schachtman D."/>
        </authorList>
    </citation>
    <scope>NUCLEOTIDE SEQUENCE [LARGE SCALE GENOMIC DNA]</scope>
    <source>
        <strain evidence="11 12">2857</strain>
    </source>
</reference>
<dbReference type="Proteomes" id="UP001549257">
    <property type="component" value="Unassembled WGS sequence"/>
</dbReference>
<dbReference type="SUPFAM" id="SSF56601">
    <property type="entry name" value="beta-lactamase/transpeptidase-like"/>
    <property type="match status" value="1"/>
</dbReference>
<dbReference type="CDD" id="cd06577">
    <property type="entry name" value="PASTA_pknB"/>
    <property type="match status" value="1"/>
</dbReference>
<keyword evidence="5" id="KW-0378">Hydrolase</keyword>